<name>A0ABW9I0N4_9ACTN</name>
<gene>
    <name evidence="2" type="ORF">ACKI18_29655</name>
</gene>
<evidence type="ECO:0000313" key="3">
    <source>
        <dbReference type="Proteomes" id="UP001631957"/>
    </source>
</evidence>
<sequence>MTDLTPNDWQRENLPPLAVACPDCGSAAGELCTSHGGTRARNSQVHQGRSAAWNQARIDGNPAVRLILDATKTRRGMHGTHAAELLDAHGHTAEAERIRRAVSERNGLLSAKQAAALILDEAEGVKTQ</sequence>
<evidence type="ECO:0000259" key="1">
    <source>
        <dbReference type="Pfam" id="PF24623"/>
    </source>
</evidence>
<protein>
    <recommendedName>
        <fullName evidence="1">DNA-binding phage zinc finger domain-containing protein</fullName>
    </recommendedName>
</protein>
<organism evidence="2 3">
    <name type="scientific">Streptomyces niveiscabiei</name>
    <dbReference type="NCBI Taxonomy" id="164115"/>
    <lineage>
        <taxon>Bacteria</taxon>
        <taxon>Bacillati</taxon>
        <taxon>Actinomycetota</taxon>
        <taxon>Actinomycetes</taxon>
        <taxon>Kitasatosporales</taxon>
        <taxon>Streptomycetaceae</taxon>
        <taxon>Streptomyces</taxon>
    </lineage>
</organism>
<keyword evidence="3" id="KW-1185">Reference proteome</keyword>
<dbReference type="InterPro" id="IPR056911">
    <property type="entry name" value="Phage_Znf_bind_put"/>
</dbReference>
<dbReference type="RefSeq" id="WP_334538747.1">
    <property type="nucleotide sequence ID" value="NZ_JBJVNI010000017.1"/>
</dbReference>
<dbReference type="Pfam" id="PF24623">
    <property type="entry name" value="Phage_zn_bind_8"/>
    <property type="match status" value="1"/>
</dbReference>
<comment type="caution">
    <text evidence="2">The sequence shown here is derived from an EMBL/GenBank/DDBJ whole genome shotgun (WGS) entry which is preliminary data.</text>
</comment>
<proteinExistence type="predicted"/>
<reference evidence="2 3" key="1">
    <citation type="submission" date="2024-12" db="EMBL/GenBank/DDBJ databases">
        <title>Forecasting of Potato common scab and diversities of Pathogenic streptomyces spp. in china.</title>
        <authorList>
            <person name="Handique U."/>
            <person name="Wu J."/>
        </authorList>
    </citation>
    <scope>NUCLEOTIDE SEQUENCE [LARGE SCALE GENOMIC DNA]</scope>
    <source>
        <strain evidence="2 3">ZRIMU1530</strain>
    </source>
</reference>
<dbReference type="Proteomes" id="UP001631957">
    <property type="component" value="Unassembled WGS sequence"/>
</dbReference>
<dbReference type="EMBL" id="JBJVNI010000017">
    <property type="protein sequence ID" value="MFM9612855.1"/>
    <property type="molecule type" value="Genomic_DNA"/>
</dbReference>
<evidence type="ECO:0000313" key="2">
    <source>
        <dbReference type="EMBL" id="MFM9612855.1"/>
    </source>
</evidence>
<feature type="domain" description="DNA-binding phage zinc finger" evidence="1">
    <location>
        <begin position="9"/>
        <end position="57"/>
    </location>
</feature>
<accession>A0ABW9I0N4</accession>